<dbReference type="Proteomes" id="UP000266441">
    <property type="component" value="Unassembled WGS sequence"/>
</dbReference>
<reference evidence="2 3" key="1">
    <citation type="journal article" date="2015" name="Int. J. Syst. Evol. Microbiol.">
        <title>Mariniphaga sediminis sp. nov., isolated from coastal sediment.</title>
        <authorList>
            <person name="Wang F.Q."/>
            <person name="Shen Q.Y."/>
            <person name="Chen G.J."/>
            <person name="Du Z.J."/>
        </authorList>
    </citation>
    <scope>NUCLEOTIDE SEQUENCE [LARGE SCALE GENOMIC DNA]</scope>
    <source>
        <strain evidence="2 3">SY21</strain>
    </source>
</reference>
<dbReference type="OrthoDB" id="1120849at2"/>
<name>A0A399CTY9_9BACT</name>
<keyword evidence="3" id="KW-1185">Reference proteome</keyword>
<gene>
    <name evidence="2" type="ORF">D1164_23110</name>
</gene>
<dbReference type="RefSeq" id="WP_119352277.1">
    <property type="nucleotide sequence ID" value="NZ_QWET01000037.1"/>
</dbReference>
<evidence type="ECO:0000256" key="1">
    <source>
        <dbReference type="SAM" id="SignalP"/>
    </source>
</evidence>
<evidence type="ECO:0000313" key="3">
    <source>
        <dbReference type="Proteomes" id="UP000266441"/>
    </source>
</evidence>
<organism evidence="2 3">
    <name type="scientific">Mariniphaga sediminis</name>
    <dbReference type="NCBI Taxonomy" id="1628158"/>
    <lineage>
        <taxon>Bacteria</taxon>
        <taxon>Pseudomonadati</taxon>
        <taxon>Bacteroidota</taxon>
        <taxon>Bacteroidia</taxon>
        <taxon>Marinilabiliales</taxon>
        <taxon>Prolixibacteraceae</taxon>
        <taxon>Mariniphaga</taxon>
    </lineage>
</organism>
<evidence type="ECO:0000313" key="2">
    <source>
        <dbReference type="EMBL" id="RIH62796.1"/>
    </source>
</evidence>
<proteinExistence type="predicted"/>
<dbReference type="EMBL" id="QWET01000037">
    <property type="protein sequence ID" value="RIH62796.1"/>
    <property type="molecule type" value="Genomic_DNA"/>
</dbReference>
<feature type="signal peptide" evidence="1">
    <location>
        <begin position="1"/>
        <end position="23"/>
    </location>
</feature>
<sequence>MKAKMYFLSICVLLLCAAVSTQAKDGQALTGNSFTGFGKYVIMEAEVPMMIDNQTVKTYEVEYENAASPVRIGVIKEMNCITFLVRTNEFEVQYSCEKGVFGVKKMNHEYRELPEKECNLKLDKTSFYSQRIISRQNKTDEELLGLIACYFPSLVDEQYHSQL</sequence>
<keyword evidence="1" id="KW-0732">Signal</keyword>
<comment type="caution">
    <text evidence="2">The sequence shown here is derived from an EMBL/GenBank/DDBJ whole genome shotgun (WGS) entry which is preliminary data.</text>
</comment>
<accession>A0A399CTY9</accession>
<protein>
    <recommendedName>
        <fullName evidence="4">DUF4468 domain-containing protein</fullName>
    </recommendedName>
</protein>
<feature type="chain" id="PRO_5017213879" description="DUF4468 domain-containing protein" evidence="1">
    <location>
        <begin position="24"/>
        <end position="163"/>
    </location>
</feature>
<dbReference type="AlphaFoldDB" id="A0A399CTY9"/>
<evidence type="ECO:0008006" key="4">
    <source>
        <dbReference type="Google" id="ProtNLM"/>
    </source>
</evidence>